<protein>
    <submittedName>
        <fullName evidence="6">Transcriptional regulator, TetR family</fullName>
    </submittedName>
</protein>
<dbReference type="Pfam" id="PF00440">
    <property type="entry name" value="TetR_N"/>
    <property type="match status" value="1"/>
</dbReference>
<evidence type="ECO:0000313" key="7">
    <source>
        <dbReference type="Proteomes" id="UP000198348"/>
    </source>
</evidence>
<organism evidence="6 7">
    <name type="scientific">Haloechinothrix alba</name>
    <dbReference type="NCBI Taxonomy" id="664784"/>
    <lineage>
        <taxon>Bacteria</taxon>
        <taxon>Bacillati</taxon>
        <taxon>Actinomycetota</taxon>
        <taxon>Actinomycetes</taxon>
        <taxon>Pseudonocardiales</taxon>
        <taxon>Pseudonocardiaceae</taxon>
        <taxon>Haloechinothrix</taxon>
    </lineage>
</organism>
<dbReference type="InterPro" id="IPR023772">
    <property type="entry name" value="DNA-bd_HTH_TetR-type_CS"/>
</dbReference>
<proteinExistence type="predicted"/>
<dbReference type="PRINTS" id="PR00455">
    <property type="entry name" value="HTHTETR"/>
</dbReference>
<evidence type="ECO:0000256" key="2">
    <source>
        <dbReference type="ARBA" id="ARBA00023125"/>
    </source>
</evidence>
<dbReference type="OrthoDB" id="3767959at2"/>
<dbReference type="Proteomes" id="UP000198348">
    <property type="component" value="Unassembled WGS sequence"/>
</dbReference>
<keyword evidence="3" id="KW-0804">Transcription</keyword>
<gene>
    <name evidence="6" type="ORF">SAMN06265360_12044</name>
</gene>
<dbReference type="InterPro" id="IPR001647">
    <property type="entry name" value="HTH_TetR"/>
</dbReference>
<dbReference type="FunFam" id="1.10.10.60:FF:000141">
    <property type="entry name" value="TetR family transcriptional regulator"/>
    <property type="match status" value="1"/>
</dbReference>
<accession>A0A238ZBD4</accession>
<dbReference type="InterPro" id="IPR050109">
    <property type="entry name" value="HTH-type_TetR-like_transc_reg"/>
</dbReference>
<keyword evidence="7" id="KW-1185">Reference proteome</keyword>
<evidence type="ECO:0000256" key="3">
    <source>
        <dbReference type="ARBA" id="ARBA00023163"/>
    </source>
</evidence>
<dbReference type="InterPro" id="IPR036271">
    <property type="entry name" value="Tet_transcr_reg_TetR-rel_C_sf"/>
</dbReference>
<keyword evidence="2 4" id="KW-0238">DNA-binding</keyword>
<sequence>MPRAQRERQMIDVAVALFAERGYVAASMDEIAERVGVSKPMLYEYFHSKEGLLIAAIRRARADLLARTENAASSALSAEEALWQGLLAFFQFIDERHAEWSLLRHELSLVGASAADEVEAIRRQQTEFNASLIRAYLPGVSDLEVEAVAEFLVGACERMAIWAERQEEVTPERATGLTMDILWNGLGNKQGGHS</sequence>
<dbReference type="SUPFAM" id="SSF46689">
    <property type="entry name" value="Homeodomain-like"/>
    <property type="match status" value="1"/>
</dbReference>
<evidence type="ECO:0000259" key="5">
    <source>
        <dbReference type="PROSITE" id="PS50977"/>
    </source>
</evidence>
<dbReference type="SUPFAM" id="SSF48498">
    <property type="entry name" value="Tetracyclin repressor-like, C-terminal domain"/>
    <property type="match status" value="1"/>
</dbReference>
<dbReference type="PANTHER" id="PTHR30055:SF158">
    <property type="entry name" value="POSSIBLE TRANSCRIPTIONAL REGULATORY PROTEIN (PROBABLY TETR-FAMILY)"/>
    <property type="match status" value="1"/>
</dbReference>
<reference evidence="6 7" key="1">
    <citation type="submission" date="2017-06" db="EMBL/GenBank/DDBJ databases">
        <authorList>
            <person name="Kim H.J."/>
            <person name="Triplett B.A."/>
        </authorList>
    </citation>
    <scope>NUCLEOTIDE SEQUENCE [LARGE SCALE GENOMIC DNA]</scope>
    <source>
        <strain evidence="6 7">DSM 45207</strain>
    </source>
</reference>
<evidence type="ECO:0000256" key="1">
    <source>
        <dbReference type="ARBA" id="ARBA00023015"/>
    </source>
</evidence>
<dbReference type="PANTHER" id="PTHR30055">
    <property type="entry name" value="HTH-TYPE TRANSCRIPTIONAL REGULATOR RUTR"/>
    <property type="match status" value="1"/>
</dbReference>
<dbReference type="GO" id="GO:0045892">
    <property type="term" value="P:negative regulation of DNA-templated transcription"/>
    <property type="evidence" value="ECO:0007669"/>
    <property type="project" value="UniProtKB-ARBA"/>
</dbReference>
<dbReference type="EMBL" id="FZNW01000020">
    <property type="protein sequence ID" value="SNR80392.1"/>
    <property type="molecule type" value="Genomic_DNA"/>
</dbReference>
<dbReference type="Pfam" id="PF21943">
    <property type="entry name" value="TetR_C_46"/>
    <property type="match status" value="1"/>
</dbReference>
<evidence type="ECO:0000313" key="6">
    <source>
        <dbReference type="EMBL" id="SNR80392.1"/>
    </source>
</evidence>
<feature type="domain" description="HTH tetR-type" evidence="5">
    <location>
        <begin position="4"/>
        <end position="64"/>
    </location>
</feature>
<dbReference type="GO" id="GO:0003700">
    <property type="term" value="F:DNA-binding transcription factor activity"/>
    <property type="evidence" value="ECO:0007669"/>
    <property type="project" value="TreeGrafter"/>
</dbReference>
<dbReference type="GO" id="GO:0000976">
    <property type="term" value="F:transcription cis-regulatory region binding"/>
    <property type="evidence" value="ECO:0007669"/>
    <property type="project" value="TreeGrafter"/>
</dbReference>
<name>A0A238ZBD4_9PSEU</name>
<dbReference type="InterPro" id="IPR054129">
    <property type="entry name" value="DesT_TetR_C"/>
</dbReference>
<dbReference type="PROSITE" id="PS01081">
    <property type="entry name" value="HTH_TETR_1"/>
    <property type="match status" value="1"/>
</dbReference>
<dbReference type="AlphaFoldDB" id="A0A238ZBD4"/>
<feature type="DNA-binding region" description="H-T-H motif" evidence="4">
    <location>
        <begin position="27"/>
        <end position="46"/>
    </location>
</feature>
<dbReference type="InterPro" id="IPR009057">
    <property type="entry name" value="Homeodomain-like_sf"/>
</dbReference>
<dbReference type="PROSITE" id="PS50977">
    <property type="entry name" value="HTH_TETR_2"/>
    <property type="match status" value="1"/>
</dbReference>
<keyword evidence="1" id="KW-0805">Transcription regulation</keyword>
<dbReference type="Gene3D" id="1.10.357.10">
    <property type="entry name" value="Tetracycline Repressor, domain 2"/>
    <property type="match status" value="1"/>
</dbReference>
<evidence type="ECO:0000256" key="4">
    <source>
        <dbReference type="PROSITE-ProRule" id="PRU00335"/>
    </source>
</evidence>